<keyword evidence="1" id="KW-0175">Coiled coil</keyword>
<accession>A0A1R2D1M8</accession>
<sequence length="442" mass="52780">MKFILDISDPKVQASIEELGIDPNQLLVKNIDDFEGPDKLKQLRYNHYLEKLEKISALVKGNINNGYNSPSRKVFMTSRPESNSVETVDKVRALHRRYLSIHIEEEAKKRDRMSKTMEKLSRKENLDKKIKEEIETKRRNDEQKREALEDRIKSLLKPKKPKGNRIHTQSPKVSEREHYVSKMSFNRNKSIDPDDIQIKLKSLDERLDRSKEIHQQALKEKTLKISWHTQKVDNIVHNHHDNKDKNIMNRVEQFVKKIHSVETRKEKTKSDFQDKIKKIQEKIFDRNYKIKQNQEQETFKEEQRKKFIEKKMTTTLQNAQMKTKEMQFERELKWEKAKLKGEDTLENAARLKKAELKRKIKILEKHQELDKKIEHMKEVKDKINEKKRDDMHKAVLEKLRLKDLKILVEKTEDTKKMRGILEKFYNSSGEIVKNDEVGKEGI</sequence>
<name>A0A1R2D1M8_9CILI</name>
<evidence type="ECO:0000313" key="4">
    <source>
        <dbReference type="Proteomes" id="UP000187209"/>
    </source>
</evidence>
<dbReference type="SMR" id="A0A1R2D1M8"/>
<evidence type="ECO:0000256" key="2">
    <source>
        <dbReference type="SAM" id="MobiDB-lite"/>
    </source>
</evidence>
<dbReference type="AlphaFoldDB" id="A0A1R2D1M8"/>
<dbReference type="OrthoDB" id="325345at2759"/>
<reference evidence="3 4" key="1">
    <citation type="submission" date="2016-11" db="EMBL/GenBank/DDBJ databases">
        <title>The macronuclear genome of Stentor coeruleus: a giant cell with tiny introns.</title>
        <authorList>
            <person name="Slabodnick M."/>
            <person name="Ruby J.G."/>
            <person name="Reiff S.B."/>
            <person name="Swart E.C."/>
            <person name="Gosai S."/>
            <person name="Prabakaran S."/>
            <person name="Witkowska E."/>
            <person name="Larue G.E."/>
            <person name="Fisher S."/>
            <person name="Freeman R.M."/>
            <person name="Gunawardena J."/>
            <person name="Chu W."/>
            <person name="Stover N.A."/>
            <person name="Gregory B.D."/>
            <person name="Nowacki M."/>
            <person name="Derisi J."/>
            <person name="Roy S.W."/>
            <person name="Marshall W.F."/>
            <person name="Sood P."/>
        </authorList>
    </citation>
    <scope>NUCLEOTIDE SEQUENCE [LARGE SCALE GENOMIC DNA]</scope>
    <source>
        <strain evidence="3">WM001</strain>
    </source>
</reference>
<proteinExistence type="predicted"/>
<keyword evidence="4" id="KW-1185">Reference proteome</keyword>
<evidence type="ECO:0000256" key="1">
    <source>
        <dbReference type="SAM" id="Coils"/>
    </source>
</evidence>
<feature type="coiled-coil region" evidence="1">
    <location>
        <begin position="346"/>
        <end position="389"/>
    </location>
</feature>
<gene>
    <name evidence="3" type="ORF">SteCoe_1653</name>
</gene>
<feature type="region of interest" description="Disordered" evidence="2">
    <location>
        <begin position="158"/>
        <end position="177"/>
    </location>
</feature>
<dbReference type="Proteomes" id="UP000187209">
    <property type="component" value="Unassembled WGS sequence"/>
</dbReference>
<evidence type="ECO:0000313" key="3">
    <source>
        <dbReference type="EMBL" id="OMJ95110.1"/>
    </source>
</evidence>
<comment type="caution">
    <text evidence="3">The sequence shown here is derived from an EMBL/GenBank/DDBJ whole genome shotgun (WGS) entry which is preliminary data.</text>
</comment>
<organism evidence="3 4">
    <name type="scientific">Stentor coeruleus</name>
    <dbReference type="NCBI Taxonomy" id="5963"/>
    <lineage>
        <taxon>Eukaryota</taxon>
        <taxon>Sar</taxon>
        <taxon>Alveolata</taxon>
        <taxon>Ciliophora</taxon>
        <taxon>Postciliodesmatophora</taxon>
        <taxon>Heterotrichea</taxon>
        <taxon>Heterotrichida</taxon>
        <taxon>Stentoridae</taxon>
        <taxon>Stentor</taxon>
    </lineage>
</organism>
<dbReference type="EMBL" id="MPUH01000017">
    <property type="protein sequence ID" value="OMJ95110.1"/>
    <property type="molecule type" value="Genomic_DNA"/>
</dbReference>
<protein>
    <submittedName>
        <fullName evidence="3">Uncharacterized protein</fullName>
    </submittedName>
</protein>
<feature type="coiled-coil region" evidence="1">
    <location>
        <begin position="103"/>
        <end position="151"/>
    </location>
</feature>